<organism evidence="2 3">
    <name type="scientific">Cirrhinus mrigala</name>
    <name type="common">Mrigala</name>
    <dbReference type="NCBI Taxonomy" id="683832"/>
    <lineage>
        <taxon>Eukaryota</taxon>
        <taxon>Metazoa</taxon>
        <taxon>Chordata</taxon>
        <taxon>Craniata</taxon>
        <taxon>Vertebrata</taxon>
        <taxon>Euteleostomi</taxon>
        <taxon>Actinopterygii</taxon>
        <taxon>Neopterygii</taxon>
        <taxon>Teleostei</taxon>
        <taxon>Ostariophysi</taxon>
        <taxon>Cypriniformes</taxon>
        <taxon>Cyprinidae</taxon>
        <taxon>Labeoninae</taxon>
        <taxon>Labeonini</taxon>
        <taxon>Cirrhinus</taxon>
    </lineage>
</organism>
<feature type="compositionally biased region" description="Polar residues" evidence="1">
    <location>
        <begin position="368"/>
        <end position="382"/>
    </location>
</feature>
<feature type="compositionally biased region" description="Polar residues" evidence="1">
    <location>
        <begin position="184"/>
        <end position="193"/>
    </location>
</feature>
<name>A0ABD0MME6_CIRMR</name>
<feature type="region of interest" description="Disordered" evidence="1">
    <location>
        <begin position="485"/>
        <end position="558"/>
    </location>
</feature>
<evidence type="ECO:0000313" key="2">
    <source>
        <dbReference type="EMBL" id="KAL0150805.1"/>
    </source>
</evidence>
<evidence type="ECO:0008006" key="4">
    <source>
        <dbReference type="Google" id="ProtNLM"/>
    </source>
</evidence>
<dbReference type="EMBL" id="JAMKFB020000272">
    <property type="protein sequence ID" value="KAL0150805.1"/>
    <property type="molecule type" value="Genomic_DNA"/>
</dbReference>
<accession>A0ABD0MME6</accession>
<dbReference type="AlphaFoldDB" id="A0ABD0MME6"/>
<sequence length="644" mass="69397">MASPAKRPKLQGKEEEVNDSICGYLHNVSCVRISIWFILDYLIKQHLLDLRSSPAPYTHTHDVHTVTESPTKKPRMTWAEDLLLNLQQGERSLEVYVEEFLSVYHLVRWSDKMVNACFQMGLKDDRLFQLISPNDYYRPVADFINFVLDLCGSSFQVMVEDGNPPPIWKHAVAPPHQQPEPSAYHSSDLTPSLSPACPQVGHSSMMVLSPAIQAAAKSKSACKMAATTPASAHKMAATPEPARKMAATPESARKMAAAPESARKMASVPEPPAKMAAKTEPPAKMATKTEPLAKMAAKTEPPAKMAAAPELTDPPERPQATARTEPAHPVSPLETPSPPESPLGSSSRPEPARPERRPGPAPQELPSEPTSPLSFPEPSQDTAPLPEPSQDTASLSESSQAAESIQAAESSQATAVVPESSQAAPARTPEPELPPAHPPEAELTSGVKATPEPSIAGEAAPMPPEVSAQAVEPHREAALTVELSASPISLSTSSIPAFSRSPSLTRLPAQPWRAPAHPPEPELCPARPPEPEVEHCPARPPEPEPDLCPARPPEPALYPALTRAGKTVNSPKKILGGGYSPVQPWPPGLFTRPWLPESPDPPWPHELCDPPWRPYLYPVSPVAPTLPPPLVCIRRETRLFGGGR</sequence>
<comment type="caution">
    <text evidence="2">The sequence shown here is derived from an EMBL/GenBank/DDBJ whole genome shotgun (WGS) entry which is preliminary data.</text>
</comment>
<evidence type="ECO:0000313" key="3">
    <source>
        <dbReference type="Proteomes" id="UP001529510"/>
    </source>
</evidence>
<evidence type="ECO:0000256" key="1">
    <source>
        <dbReference type="SAM" id="MobiDB-lite"/>
    </source>
</evidence>
<proteinExistence type="predicted"/>
<feature type="region of interest" description="Disordered" evidence="1">
    <location>
        <begin position="232"/>
        <end position="473"/>
    </location>
</feature>
<gene>
    <name evidence="2" type="ORF">M9458_053887</name>
</gene>
<feature type="compositionally biased region" description="Pro residues" evidence="1">
    <location>
        <begin position="516"/>
        <end position="528"/>
    </location>
</feature>
<reference evidence="2 3" key="1">
    <citation type="submission" date="2024-05" db="EMBL/GenBank/DDBJ databases">
        <title>Genome sequencing and assembly of Indian major carp, Cirrhinus mrigala (Hamilton, 1822).</title>
        <authorList>
            <person name="Mohindra V."/>
            <person name="Chowdhury L.M."/>
            <person name="Lal K."/>
            <person name="Jena J.K."/>
        </authorList>
    </citation>
    <scope>NUCLEOTIDE SEQUENCE [LARGE SCALE GENOMIC DNA]</scope>
    <source>
        <strain evidence="2">CM1030</strain>
        <tissue evidence="2">Blood</tissue>
    </source>
</reference>
<feature type="compositionally biased region" description="Low complexity" evidence="1">
    <location>
        <begin position="393"/>
        <end position="415"/>
    </location>
</feature>
<protein>
    <recommendedName>
        <fullName evidence="4">Retrotransposon gag domain-containing protein</fullName>
    </recommendedName>
</protein>
<keyword evidence="3" id="KW-1185">Reference proteome</keyword>
<feature type="region of interest" description="Disordered" evidence="1">
    <location>
        <begin position="168"/>
        <end position="196"/>
    </location>
</feature>
<dbReference type="Proteomes" id="UP001529510">
    <property type="component" value="Unassembled WGS sequence"/>
</dbReference>
<feature type="compositionally biased region" description="Low complexity" evidence="1">
    <location>
        <begin position="485"/>
        <end position="497"/>
    </location>
</feature>